<dbReference type="PROSITE" id="PS51286">
    <property type="entry name" value="RAP"/>
    <property type="match status" value="1"/>
</dbReference>
<evidence type="ECO:0000259" key="2">
    <source>
        <dbReference type="PROSITE" id="PS51286"/>
    </source>
</evidence>
<dbReference type="OrthoDB" id="45226at2759"/>
<dbReference type="InterPro" id="IPR013584">
    <property type="entry name" value="RAP"/>
</dbReference>
<dbReference type="GO" id="GO:0003723">
    <property type="term" value="F:RNA binding"/>
    <property type="evidence" value="ECO:0007669"/>
    <property type="project" value="TreeGrafter"/>
</dbReference>
<organism evidence="3 4">
    <name type="scientific">Fragilariopsis cylindrus CCMP1102</name>
    <dbReference type="NCBI Taxonomy" id="635003"/>
    <lineage>
        <taxon>Eukaryota</taxon>
        <taxon>Sar</taxon>
        <taxon>Stramenopiles</taxon>
        <taxon>Ochrophyta</taxon>
        <taxon>Bacillariophyta</taxon>
        <taxon>Bacillariophyceae</taxon>
        <taxon>Bacillariophycidae</taxon>
        <taxon>Bacillariales</taxon>
        <taxon>Bacillariaceae</taxon>
        <taxon>Fragilariopsis</taxon>
    </lineage>
</organism>
<feature type="non-terminal residue" evidence="3">
    <location>
        <position position="704"/>
    </location>
</feature>
<accession>A0A1E7FRZ6</accession>
<dbReference type="GO" id="GO:0044528">
    <property type="term" value="P:regulation of mitochondrial mRNA stability"/>
    <property type="evidence" value="ECO:0007669"/>
    <property type="project" value="TreeGrafter"/>
</dbReference>
<proteinExistence type="predicted"/>
<dbReference type="PANTHER" id="PTHR21228:SF40">
    <property type="entry name" value="LD45607P"/>
    <property type="match status" value="1"/>
</dbReference>
<name>A0A1E7FRZ6_9STRA</name>
<dbReference type="SMART" id="SM00952">
    <property type="entry name" value="RAP"/>
    <property type="match status" value="1"/>
</dbReference>
<reference evidence="3 4" key="1">
    <citation type="submission" date="2016-09" db="EMBL/GenBank/DDBJ databases">
        <title>Extensive genetic diversity and differential bi-allelic expression allows diatom success in the polar Southern Ocean.</title>
        <authorList>
            <consortium name="DOE Joint Genome Institute"/>
            <person name="Mock T."/>
            <person name="Otillar R.P."/>
            <person name="Strauss J."/>
            <person name="Dupont C."/>
            <person name="Frickenhaus S."/>
            <person name="Maumus F."/>
            <person name="Mcmullan M."/>
            <person name="Sanges R."/>
            <person name="Schmutz J."/>
            <person name="Toseland A."/>
            <person name="Valas R."/>
            <person name="Veluchamy A."/>
            <person name="Ward B.J."/>
            <person name="Allen A."/>
            <person name="Barry K."/>
            <person name="Falciatore A."/>
            <person name="Ferrante M."/>
            <person name="Fortunato A.E."/>
            <person name="Gloeckner G."/>
            <person name="Gruber A."/>
            <person name="Hipkin R."/>
            <person name="Janech M."/>
            <person name="Kroth P."/>
            <person name="Leese F."/>
            <person name="Lindquist E."/>
            <person name="Lyon B.R."/>
            <person name="Martin J."/>
            <person name="Mayer C."/>
            <person name="Parker M."/>
            <person name="Quesneville H."/>
            <person name="Raymond J."/>
            <person name="Uhlig C."/>
            <person name="Valentin K.U."/>
            <person name="Worden A.Z."/>
            <person name="Armbrust E.V."/>
            <person name="Bowler C."/>
            <person name="Green B."/>
            <person name="Moulton V."/>
            <person name="Van Oosterhout C."/>
            <person name="Grigoriev I."/>
        </authorList>
    </citation>
    <scope>NUCLEOTIDE SEQUENCE [LARGE SCALE GENOMIC DNA]</scope>
    <source>
        <strain evidence="3 4">CCMP1102</strain>
    </source>
</reference>
<feature type="domain" description="RAP" evidence="2">
    <location>
        <begin position="595"/>
        <end position="674"/>
    </location>
</feature>
<dbReference type="KEGG" id="fcy:FRACYDRAFT_167272"/>
<keyword evidence="4" id="KW-1185">Reference proteome</keyword>
<gene>
    <name evidence="3" type="ORF">FRACYDRAFT_167272</name>
</gene>
<dbReference type="GO" id="GO:0005759">
    <property type="term" value="C:mitochondrial matrix"/>
    <property type="evidence" value="ECO:0007669"/>
    <property type="project" value="TreeGrafter"/>
</dbReference>
<dbReference type="GO" id="GO:0035770">
    <property type="term" value="C:ribonucleoprotein granule"/>
    <property type="evidence" value="ECO:0007669"/>
    <property type="project" value="TreeGrafter"/>
</dbReference>
<dbReference type="Pfam" id="PF08373">
    <property type="entry name" value="RAP"/>
    <property type="match status" value="1"/>
</dbReference>
<evidence type="ECO:0000256" key="1">
    <source>
        <dbReference type="SAM" id="MobiDB-lite"/>
    </source>
</evidence>
<sequence length="704" mass="80388">MGGQDQTFDILHDLLVIHREEKLFTPRQLCNVCWAIAKHYDRDPDLILPSSQSSSTLTSTSSSGKKKEEVWDWASLLNEENIINDDDKKDDVDVSSQLRLAQTIDEIARQLTVILFQEDEKEIEADHVDIKLGEICMACWAYGKLKPRETPPGWPEPPQMARVTTAMTTSTTTDNSPTTSANNNDININTNNNGDRKAVTVTDMLFDAIGYALCQSNDDKYDEDCTWSELANVGWAFASHGRCRSRESELLLKSLAEEASNRLKDDGTIANNNNKNNQNFLVRDISQLLWTLGTLQADNFRLGDGLVVLVESLSANLRLGTKTGSRFVQGRPLRSWSCADLVQTAVALAHARIDEKLLLTAVYEEGNYRLMEERTSRNGRLSGDDRRTFHPWEASVLLWAQARLYLTEQEGVEFDEFTEDAPLFFLKALREKRGSFTECRIGPQEQANIVWSLVTLEKYHSTEAIILIDLIFAEAARSCKKNRSIQLEHAHQLWQAYFMLEEDCPEAVKRIPKWFVTYLKGKWSIEKARDKKSSARHRSLSSTLQLMGVDHINEHDEDIDVAIILQPNAQWVHETDMDDEITDSVIDGEEDHVSVAVEFDGPNHFTRVRINDDEPPAAGAFPPSRPDPPRALGHTVLKYRLLKKQGWTVVRVPYYEFDKIPFWASMERQRYLQRKLKTHANINFSEVDVSEYKELTPDFKSRFD</sequence>
<dbReference type="EMBL" id="KV784354">
    <property type="protein sequence ID" value="OEU20875.1"/>
    <property type="molecule type" value="Genomic_DNA"/>
</dbReference>
<feature type="region of interest" description="Disordered" evidence="1">
    <location>
        <begin position="169"/>
        <end position="189"/>
    </location>
</feature>
<evidence type="ECO:0000313" key="4">
    <source>
        <dbReference type="Proteomes" id="UP000095751"/>
    </source>
</evidence>
<dbReference type="Proteomes" id="UP000095751">
    <property type="component" value="Unassembled WGS sequence"/>
</dbReference>
<dbReference type="InterPro" id="IPR050870">
    <property type="entry name" value="FAST_kinase"/>
</dbReference>
<dbReference type="InParanoid" id="A0A1E7FRZ6"/>
<dbReference type="AlphaFoldDB" id="A0A1E7FRZ6"/>
<protein>
    <recommendedName>
        <fullName evidence="2">RAP domain-containing protein</fullName>
    </recommendedName>
</protein>
<dbReference type="GO" id="GO:0000963">
    <property type="term" value="P:mitochondrial RNA processing"/>
    <property type="evidence" value="ECO:0007669"/>
    <property type="project" value="TreeGrafter"/>
</dbReference>
<dbReference type="PANTHER" id="PTHR21228">
    <property type="entry name" value="FAST LEU-RICH DOMAIN-CONTAINING"/>
    <property type="match status" value="1"/>
</dbReference>
<evidence type="ECO:0000313" key="3">
    <source>
        <dbReference type="EMBL" id="OEU20875.1"/>
    </source>
</evidence>